<name>A0A9X1VX50_9BURK</name>
<feature type="region of interest" description="Disordered" evidence="1">
    <location>
        <begin position="465"/>
        <end position="696"/>
    </location>
</feature>
<evidence type="ECO:0000256" key="2">
    <source>
        <dbReference type="SAM" id="SignalP"/>
    </source>
</evidence>
<accession>A0A9X1VX50</accession>
<proteinExistence type="predicted"/>
<feature type="region of interest" description="Disordered" evidence="1">
    <location>
        <begin position="424"/>
        <end position="450"/>
    </location>
</feature>
<evidence type="ECO:0000256" key="1">
    <source>
        <dbReference type="SAM" id="MobiDB-lite"/>
    </source>
</evidence>
<sequence length="696" mass="77492">MTHRFTPFPRLRAWSVGLMLLTASVLAFAQADPPGRVARLNYFDGAVSFSAAGSGAWTDATLNRPLTAGDRLWTDGAARAEMHVGATALRLNGQSSLDITALDDQTAQFSLMQGTLNVRLRTLYPGERVEIDTPNLAVTLDQPGDYRVDVDPQRGVSQVTVQSGGGTAWGENGESLGLASRQQIAFSGRNLAQVSAQDNPARDAFDLWAADRDRREDQSVSARYVSRDTIGYEQLDSYGDWQTDPGYGAVWVPRVAVADWAPYRYGHWDWIAPWGWTWIDDAPWGFAPFHYGRWAYVGARWAWVPGRLAPRPVYAPALVAFMGGSSGGVNWNISIGGGHPGVAWFPLGPGEAYRPAYTASPTYVTNLNRTVIVNRQVNVTNVYVNQRRPEAVTAIAADDFGRGRPVRGNFMRLPATALAQAQVGVAPPTPGRGGLPAEAARPAPPRAMPPTEVLNRQVIARRPPPALAAQPSGGPAPGARPPGAPPHAPEGPAAHPPAGAQPPTREQAQRPPQAGQDPRARQDQEQQRAQAAQRQAQQQQQEQMQQQQRQEQSQRQQQMQQQDQARRAEAQRQQQDQAQHQQQQQMQRDQMQREAAQRQQQQMQQQQQQQQQRQEQMQRQQQMQRDQAQRQQQEQFQRQQQQAAQRAAQQAQEAQRVRAQQQQQQQARQAQDERRPRGEGPQRPARGDEQRPEPRN</sequence>
<protein>
    <submittedName>
        <fullName evidence="3">Chromosome partitioning protein ParA</fullName>
    </submittedName>
</protein>
<feature type="compositionally biased region" description="Basic and acidic residues" evidence="1">
    <location>
        <begin position="670"/>
        <end position="696"/>
    </location>
</feature>
<gene>
    <name evidence="3" type="ORF">MMF98_16630</name>
</gene>
<comment type="caution">
    <text evidence="3">The sequence shown here is derived from an EMBL/GenBank/DDBJ whole genome shotgun (WGS) entry which is preliminary data.</text>
</comment>
<feature type="compositionally biased region" description="Pro residues" evidence="1">
    <location>
        <begin position="478"/>
        <end position="489"/>
    </location>
</feature>
<dbReference type="RefSeq" id="WP_243308713.1">
    <property type="nucleotide sequence ID" value="NZ_JALGBI010000002.1"/>
</dbReference>
<feature type="compositionally biased region" description="Low complexity" evidence="1">
    <location>
        <begin position="597"/>
        <end position="669"/>
    </location>
</feature>
<reference evidence="3" key="1">
    <citation type="submission" date="2022-03" db="EMBL/GenBank/DDBJ databases">
        <authorList>
            <person name="Woo C.Y."/>
        </authorList>
    </citation>
    <scope>NUCLEOTIDE SEQUENCE</scope>
    <source>
        <strain evidence="3">CYS-02</strain>
    </source>
</reference>
<feature type="compositionally biased region" description="Low complexity" evidence="1">
    <location>
        <begin position="571"/>
        <end position="589"/>
    </location>
</feature>
<evidence type="ECO:0000313" key="3">
    <source>
        <dbReference type="EMBL" id="MCJ0764845.1"/>
    </source>
</evidence>
<dbReference type="Proteomes" id="UP001139447">
    <property type="component" value="Unassembled WGS sequence"/>
</dbReference>
<feature type="compositionally biased region" description="Low complexity" evidence="1">
    <location>
        <begin position="527"/>
        <end position="563"/>
    </location>
</feature>
<feature type="compositionally biased region" description="Low complexity" evidence="1">
    <location>
        <begin position="490"/>
        <end position="503"/>
    </location>
</feature>
<dbReference type="PANTHER" id="PTHR14343">
    <property type="entry name" value="VWFA DOMAIN-CONTAINING PROTEIN"/>
    <property type="match status" value="1"/>
</dbReference>
<feature type="signal peptide" evidence="2">
    <location>
        <begin position="1"/>
        <end position="29"/>
    </location>
</feature>
<dbReference type="AlphaFoldDB" id="A0A9X1VX50"/>
<dbReference type="Pfam" id="PF20245">
    <property type="entry name" value="DUF6600"/>
    <property type="match status" value="1"/>
</dbReference>
<dbReference type="PANTHER" id="PTHR14343:SF5">
    <property type="entry name" value="DUF4537 DOMAIN-CONTAINING PROTEIN"/>
    <property type="match status" value="1"/>
</dbReference>
<dbReference type="InterPro" id="IPR046535">
    <property type="entry name" value="DUF6600"/>
</dbReference>
<evidence type="ECO:0000313" key="4">
    <source>
        <dbReference type="Proteomes" id="UP001139447"/>
    </source>
</evidence>
<organism evidence="3 4">
    <name type="scientific">Variovorax terrae</name>
    <dbReference type="NCBI Taxonomy" id="2923278"/>
    <lineage>
        <taxon>Bacteria</taxon>
        <taxon>Pseudomonadati</taxon>
        <taxon>Pseudomonadota</taxon>
        <taxon>Betaproteobacteria</taxon>
        <taxon>Burkholderiales</taxon>
        <taxon>Comamonadaceae</taxon>
        <taxon>Variovorax</taxon>
    </lineage>
</organism>
<dbReference type="EMBL" id="JALGBI010000002">
    <property type="protein sequence ID" value="MCJ0764845.1"/>
    <property type="molecule type" value="Genomic_DNA"/>
</dbReference>
<feature type="chain" id="PRO_5040906374" evidence="2">
    <location>
        <begin position="30"/>
        <end position="696"/>
    </location>
</feature>
<keyword evidence="2" id="KW-0732">Signal</keyword>
<keyword evidence="4" id="KW-1185">Reference proteome</keyword>